<dbReference type="InterPro" id="IPR011435">
    <property type="entry name" value="UmpAB"/>
</dbReference>
<feature type="transmembrane region" description="Helical" evidence="1">
    <location>
        <begin position="668"/>
        <end position="687"/>
    </location>
</feature>
<reference evidence="2 3" key="1">
    <citation type="journal article" date="2016" name="Nat. Commun.">
        <title>Thousands of microbial genomes shed light on interconnected biogeochemical processes in an aquifer system.</title>
        <authorList>
            <person name="Anantharaman K."/>
            <person name="Brown C.T."/>
            <person name="Hug L.A."/>
            <person name="Sharon I."/>
            <person name="Castelle C.J."/>
            <person name="Probst A.J."/>
            <person name="Thomas B.C."/>
            <person name="Singh A."/>
            <person name="Wilkins M.J."/>
            <person name="Karaoz U."/>
            <person name="Brodie E.L."/>
            <person name="Williams K.H."/>
            <person name="Hubbard S.S."/>
            <person name="Banfield J.F."/>
        </authorList>
    </citation>
    <scope>NUCLEOTIDE SEQUENCE [LARGE SCALE GENOMIC DNA]</scope>
</reference>
<organism evidence="2 3">
    <name type="scientific">Candidatus Raymondbacteria bacterium RIFOXYD12_FULL_49_13</name>
    <dbReference type="NCBI Taxonomy" id="1817890"/>
    <lineage>
        <taxon>Bacteria</taxon>
        <taxon>Raymondiibacteriota</taxon>
    </lineage>
</organism>
<gene>
    <name evidence="2" type="ORF">A2519_17980</name>
</gene>
<evidence type="ECO:0008006" key="4">
    <source>
        <dbReference type="Google" id="ProtNLM"/>
    </source>
</evidence>
<feature type="transmembrane region" description="Helical" evidence="1">
    <location>
        <begin position="605"/>
        <end position="624"/>
    </location>
</feature>
<feature type="transmembrane region" description="Helical" evidence="1">
    <location>
        <begin position="62"/>
        <end position="82"/>
    </location>
</feature>
<feature type="transmembrane region" description="Helical" evidence="1">
    <location>
        <begin position="538"/>
        <end position="559"/>
    </location>
</feature>
<dbReference type="Pfam" id="PF07556">
    <property type="entry name" value="DUF1538"/>
    <property type="match status" value="2"/>
</dbReference>
<keyword evidence="1" id="KW-0472">Membrane</keyword>
<evidence type="ECO:0000256" key="1">
    <source>
        <dbReference type="SAM" id="Phobius"/>
    </source>
</evidence>
<feature type="transmembrane region" description="Helical" evidence="1">
    <location>
        <begin position="37"/>
        <end position="56"/>
    </location>
</feature>
<dbReference type="AlphaFoldDB" id="A0A1F7FC44"/>
<dbReference type="EMBL" id="MFYX01000074">
    <property type="protein sequence ID" value="OGK04250.1"/>
    <property type="molecule type" value="Genomic_DNA"/>
</dbReference>
<proteinExistence type="predicted"/>
<feature type="transmembrane region" description="Helical" evidence="1">
    <location>
        <begin position="394"/>
        <end position="414"/>
    </location>
</feature>
<feature type="transmembrane region" description="Helical" evidence="1">
    <location>
        <begin position="179"/>
        <end position="196"/>
    </location>
</feature>
<feature type="transmembrane region" description="Helical" evidence="1">
    <location>
        <begin position="103"/>
        <end position="127"/>
    </location>
</feature>
<keyword evidence="1" id="KW-0812">Transmembrane</keyword>
<evidence type="ECO:0000313" key="3">
    <source>
        <dbReference type="Proteomes" id="UP000179243"/>
    </source>
</evidence>
<dbReference type="Proteomes" id="UP000179243">
    <property type="component" value="Unassembled WGS sequence"/>
</dbReference>
<feature type="transmembrane region" description="Helical" evidence="1">
    <location>
        <begin position="242"/>
        <end position="264"/>
    </location>
</feature>
<name>A0A1F7FC44_UNCRA</name>
<feature type="transmembrane region" description="Helical" evidence="1">
    <location>
        <begin position="580"/>
        <end position="599"/>
    </location>
</feature>
<feature type="transmembrane region" description="Helical" evidence="1">
    <location>
        <begin position="147"/>
        <end position="167"/>
    </location>
</feature>
<keyword evidence="1" id="KW-1133">Transmembrane helix</keyword>
<accession>A0A1F7FC44</accession>
<sequence>MAVQQQSSGKIKVSFKQAMGLLVPYVKDRLMAQVKSLWLIVLYLIFFQTIILGIPIAEASAIAAGLALVILGLMFYMEGLFLGIMPLGETIGVKLPQKSKLPVILLFSFILGVGVTMAEPAIGILKAAGSFVTPWDAPLLFLILNKYSSYLVYSVGVGVGCAVMFGMLRFMYNWSLKPFLFIGMAILIPASLYGLFEPNILYLSGVAWDCGAVTTGPVTVPLVLALGIGICRVVGRADSGASGFGVVSLASLFPILTVLILGYANLGSVPKVMEESDFFTAANREKAAALFTSVDDMNGYVLLNTGEATQLALFDNDKQKMLDYCAKVKADPALQTLIFGILPHAMEKWAATRGSAEQRLIVFGSEEKVREAIARYATVAQEPLFIGEILKRNTLAAIQAIMPLVIFLVLVLTLLLREKLPKADEIFLGILVALVGMTFFNIGIELGLAKLGNQAGQMLPSSFQAIPLQNEKKVIAQFDTSLVQNAVTSTGEKAQFFYAKRGEEYSPFPFHRESYDPATGQYVYVPTKGPLFNGMGGMLGILVVLAFAFIMGYGATLAEPALNALGQTVEELTVGTIKKFVIMQTVAVGVGMGLLMGLVKIIWDIPLMYLLVPPYIVVVTLTIFSKEDFTNISWDSGGVTTGPVTVPLVIAMGLGIGNQVGVVEGFGILALASVYPILTMLAVGIFLNRKSAAALKESAIETGKGGAL</sequence>
<feature type="transmembrane region" description="Helical" evidence="1">
    <location>
        <begin position="426"/>
        <end position="444"/>
    </location>
</feature>
<feature type="transmembrane region" description="Helical" evidence="1">
    <location>
        <begin position="636"/>
        <end position="656"/>
    </location>
</feature>
<comment type="caution">
    <text evidence="2">The sequence shown here is derived from an EMBL/GenBank/DDBJ whole genome shotgun (WGS) entry which is preliminary data.</text>
</comment>
<protein>
    <recommendedName>
        <fullName evidence="4">DUF1538 domain-containing protein</fullName>
    </recommendedName>
</protein>
<evidence type="ECO:0000313" key="2">
    <source>
        <dbReference type="EMBL" id="OGK04250.1"/>
    </source>
</evidence>